<name>A0AAW0GYP1_9APHY</name>
<accession>A0AAW0GYP1</accession>
<evidence type="ECO:0000313" key="2">
    <source>
        <dbReference type="Proteomes" id="UP001385951"/>
    </source>
</evidence>
<gene>
    <name evidence="1" type="ORF">QCA50_000243</name>
</gene>
<dbReference type="SUPFAM" id="SSF53474">
    <property type="entry name" value="alpha/beta-Hydrolases"/>
    <property type="match status" value="1"/>
</dbReference>
<protein>
    <submittedName>
        <fullName evidence="1">Uncharacterized protein</fullName>
    </submittedName>
</protein>
<dbReference type="InterPro" id="IPR029058">
    <property type="entry name" value="AB_hydrolase_fold"/>
</dbReference>
<keyword evidence="2" id="KW-1185">Reference proteome</keyword>
<sequence length="57" mass="6322">MDPEGGTASVENLRQAGNGQGRMYIVPHAGHHVYLDNPKATNDLLIKELDRPHPHPR</sequence>
<dbReference type="AlphaFoldDB" id="A0AAW0GYP1"/>
<evidence type="ECO:0000313" key="1">
    <source>
        <dbReference type="EMBL" id="KAK7695607.1"/>
    </source>
</evidence>
<dbReference type="Proteomes" id="UP001385951">
    <property type="component" value="Unassembled WGS sequence"/>
</dbReference>
<comment type="caution">
    <text evidence="1">The sequence shown here is derived from an EMBL/GenBank/DDBJ whole genome shotgun (WGS) entry which is preliminary data.</text>
</comment>
<dbReference type="EMBL" id="JASBNA010000001">
    <property type="protein sequence ID" value="KAK7695607.1"/>
    <property type="molecule type" value="Genomic_DNA"/>
</dbReference>
<proteinExistence type="predicted"/>
<organism evidence="1 2">
    <name type="scientific">Cerrena zonata</name>
    <dbReference type="NCBI Taxonomy" id="2478898"/>
    <lineage>
        <taxon>Eukaryota</taxon>
        <taxon>Fungi</taxon>
        <taxon>Dikarya</taxon>
        <taxon>Basidiomycota</taxon>
        <taxon>Agaricomycotina</taxon>
        <taxon>Agaricomycetes</taxon>
        <taxon>Polyporales</taxon>
        <taxon>Cerrenaceae</taxon>
        <taxon>Cerrena</taxon>
    </lineage>
</organism>
<reference evidence="1 2" key="1">
    <citation type="submission" date="2022-09" db="EMBL/GenBank/DDBJ databases">
        <authorList>
            <person name="Palmer J.M."/>
        </authorList>
    </citation>
    <scope>NUCLEOTIDE SEQUENCE [LARGE SCALE GENOMIC DNA]</scope>
    <source>
        <strain evidence="1 2">DSM 7382</strain>
    </source>
</reference>